<dbReference type="Proteomes" id="UP000383932">
    <property type="component" value="Unassembled WGS sequence"/>
</dbReference>
<protein>
    <submittedName>
        <fullName evidence="2">F-box-like domain-containing protein</fullName>
    </submittedName>
</protein>
<dbReference type="OrthoDB" id="3139399at2759"/>
<feature type="domain" description="F-box" evidence="1">
    <location>
        <begin position="84"/>
        <end position="148"/>
    </location>
</feature>
<dbReference type="SUPFAM" id="SSF52047">
    <property type="entry name" value="RNI-like"/>
    <property type="match status" value="1"/>
</dbReference>
<sequence>MVGVKTNFQYYSNSSTTRWTDTLLLALPSETTVPSDITNSVPPELAESIANELDIAISYKARFQQSKAAISVARNCSSTIVPITALPTEILTRIFRLVVGSQRCHAAGERIDRKNITFPAHPVRLSHVCSRWRQVALDAPGLWTHIDFPPFPRDQQLMTRMDVYMGRSRQSLLDVHVVEEYPSNPSSNVNPIYTHLIEFLQPIFTRTRSLHIELDFNDRLFGIIGSPAPSLSFCSALLSYCLAGCVSGTLTQLDVRVEGVSNVRGLMESIDNPENNRSVILALPKQALEDLLFRIPILRLNGPIPPLSSGAYHGLVELRLGPFVRASISELQLVAMLKSSPGLRILEFGMARTHQLRTLQIDRIRGFFARSNVTRLHGLIFDGYPQVAELLTLAPRMRDLDLEEFRDRSQDGGVEALDNLAPNISLNSLTLRRCLQLEMDELGRFLERLQVRVLILQYCSFRGSGRSMIEQDVLRNELSALCPIVQFLPNEPEPVNKWCWLD</sequence>
<accession>A0A5N5QQ60</accession>
<proteinExistence type="predicted"/>
<dbReference type="Gene3D" id="1.20.1280.50">
    <property type="match status" value="1"/>
</dbReference>
<comment type="caution">
    <text evidence="2">The sequence shown here is derived from an EMBL/GenBank/DDBJ whole genome shotgun (WGS) entry which is preliminary data.</text>
</comment>
<evidence type="ECO:0000313" key="3">
    <source>
        <dbReference type="Proteomes" id="UP000383932"/>
    </source>
</evidence>
<dbReference type="InterPro" id="IPR001810">
    <property type="entry name" value="F-box_dom"/>
</dbReference>
<reference evidence="2 3" key="1">
    <citation type="journal article" date="2019" name="Fungal Biol. Biotechnol.">
        <title>Draft genome sequence of fastidious pathogen Ceratobasidium theobromae, which causes vascular-streak dieback in Theobroma cacao.</title>
        <authorList>
            <person name="Ali S.S."/>
            <person name="Asman A."/>
            <person name="Shao J."/>
            <person name="Firmansyah A.P."/>
            <person name="Susilo A.W."/>
            <person name="Rosmana A."/>
            <person name="McMahon P."/>
            <person name="Junaid M."/>
            <person name="Guest D."/>
            <person name="Kheng T.Y."/>
            <person name="Meinhardt L.W."/>
            <person name="Bailey B.A."/>
        </authorList>
    </citation>
    <scope>NUCLEOTIDE SEQUENCE [LARGE SCALE GENOMIC DNA]</scope>
    <source>
        <strain evidence="2 3">CT2</strain>
    </source>
</reference>
<gene>
    <name evidence="2" type="ORF">CTheo_2793</name>
</gene>
<dbReference type="InterPro" id="IPR036047">
    <property type="entry name" value="F-box-like_dom_sf"/>
</dbReference>
<organism evidence="2 3">
    <name type="scientific">Ceratobasidium theobromae</name>
    <dbReference type="NCBI Taxonomy" id="1582974"/>
    <lineage>
        <taxon>Eukaryota</taxon>
        <taxon>Fungi</taxon>
        <taxon>Dikarya</taxon>
        <taxon>Basidiomycota</taxon>
        <taxon>Agaricomycotina</taxon>
        <taxon>Agaricomycetes</taxon>
        <taxon>Cantharellales</taxon>
        <taxon>Ceratobasidiaceae</taxon>
        <taxon>Ceratobasidium</taxon>
    </lineage>
</organism>
<dbReference type="SUPFAM" id="SSF81383">
    <property type="entry name" value="F-box domain"/>
    <property type="match status" value="1"/>
</dbReference>
<name>A0A5N5QQ60_9AGAM</name>
<evidence type="ECO:0000313" key="2">
    <source>
        <dbReference type="EMBL" id="KAB5593713.1"/>
    </source>
</evidence>
<dbReference type="AlphaFoldDB" id="A0A5N5QQ60"/>
<dbReference type="Pfam" id="PF12937">
    <property type="entry name" value="F-box-like"/>
    <property type="match status" value="1"/>
</dbReference>
<dbReference type="EMBL" id="SSOP01000031">
    <property type="protein sequence ID" value="KAB5593713.1"/>
    <property type="molecule type" value="Genomic_DNA"/>
</dbReference>
<keyword evidence="3" id="KW-1185">Reference proteome</keyword>
<evidence type="ECO:0000259" key="1">
    <source>
        <dbReference type="Pfam" id="PF12937"/>
    </source>
</evidence>